<name>A0A379UPQ0_SALET</name>
<dbReference type="EMBL" id="UGXK01000001">
    <property type="protein sequence ID" value="SUG70250.1"/>
    <property type="molecule type" value="Genomic_DNA"/>
</dbReference>
<gene>
    <name evidence="1" type="ORF">NCTC5798_01337</name>
    <name evidence="2" type="ORF">NCTC5798_01354</name>
    <name evidence="3" type="ORF">NCTC5798_01371</name>
</gene>
<evidence type="ECO:0000313" key="3">
    <source>
        <dbReference type="EMBL" id="SUG70267.1"/>
    </source>
</evidence>
<dbReference type="AlphaFoldDB" id="A0A379UPQ0"/>
<accession>A0A379UPQ0</accession>
<evidence type="ECO:0000313" key="2">
    <source>
        <dbReference type="EMBL" id="SUG70250.1"/>
    </source>
</evidence>
<evidence type="ECO:0000313" key="1">
    <source>
        <dbReference type="EMBL" id="SUG70233.1"/>
    </source>
</evidence>
<evidence type="ECO:0000313" key="4">
    <source>
        <dbReference type="Proteomes" id="UP000255534"/>
    </source>
</evidence>
<organism evidence="2 4">
    <name type="scientific">Salmonella enterica I</name>
    <dbReference type="NCBI Taxonomy" id="59201"/>
    <lineage>
        <taxon>Bacteria</taxon>
        <taxon>Pseudomonadati</taxon>
        <taxon>Pseudomonadota</taxon>
        <taxon>Gammaproteobacteria</taxon>
        <taxon>Enterobacterales</taxon>
        <taxon>Enterobacteriaceae</taxon>
        <taxon>Salmonella</taxon>
    </lineage>
</organism>
<sequence>MKSTKTLEITTNKIFAIIKNFYSKNFPYPTKFNAIDAINLSFSDGTYDRCVKGRLEIKENNIPVYVGMHNEYTPVFKNENLCINFVQDVDALHSWLVKYEFIVDDVATEKSTQTKDLHF</sequence>
<reference evidence="2 4" key="1">
    <citation type="submission" date="2018-06" db="EMBL/GenBank/DDBJ databases">
        <authorList>
            <consortium name="Pathogen Informatics"/>
            <person name="Doyle S."/>
        </authorList>
    </citation>
    <scope>NUCLEOTIDE SEQUENCE [LARGE SCALE GENOMIC DNA]</scope>
    <source>
        <strain evidence="2 4">NCTC5798</strain>
    </source>
</reference>
<dbReference type="Proteomes" id="UP000255534">
    <property type="component" value="Unassembled WGS sequence"/>
</dbReference>
<dbReference type="EMBL" id="UGXK01000001">
    <property type="protein sequence ID" value="SUG70267.1"/>
    <property type="molecule type" value="Genomic_DNA"/>
</dbReference>
<dbReference type="EMBL" id="UGXK01000001">
    <property type="protein sequence ID" value="SUG70233.1"/>
    <property type="molecule type" value="Genomic_DNA"/>
</dbReference>
<protein>
    <submittedName>
        <fullName evidence="2">Uncharacterized protein</fullName>
    </submittedName>
</protein>
<proteinExistence type="predicted"/>